<proteinExistence type="inferred from homology"/>
<evidence type="ECO:0000313" key="9">
    <source>
        <dbReference type="EMBL" id="AWV35040.1"/>
    </source>
</evidence>
<dbReference type="GO" id="GO:0005886">
    <property type="term" value="C:plasma membrane"/>
    <property type="evidence" value="ECO:0007669"/>
    <property type="project" value="UniProtKB-SubCell"/>
</dbReference>
<dbReference type="Gene3D" id="1.10.3720.10">
    <property type="entry name" value="MetI-like"/>
    <property type="match status" value="1"/>
</dbReference>
<evidence type="ECO:0000313" key="10">
    <source>
        <dbReference type="EMBL" id="OME21306.1"/>
    </source>
</evidence>
<evidence type="ECO:0000256" key="4">
    <source>
        <dbReference type="ARBA" id="ARBA00022692"/>
    </source>
</evidence>
<keyword evidence="2 7" id="KW-0813">Transport</keyword>
<dbReference type="CDD" id="cd06261">
    <property type="entry name" value="TM_PBP2"/>
    <property type="match status" value="1"/>
</dbReference>
<reference evidence="9 12" key="2">
    <citation type="submission" date="2017-06" db="EMBL/GenBank/DDBJ databases">
        <title>Complete genome sequence of Paenibacillus odorifer CBA7130.</title>
        <authorList>
            <person name="Nam Y.-D."/>
            <person name="Kang J."/>
            <person name="Chung W.-H."/>
        </authorList>
    </citation>
    <scope>NUCLEOTIDE SEQUENCE [LARGE SCALE GENOMIC DNA]</scope>
    <source>
        <strain evidence="9 12">CBA7130</strain>
    </source>
</reference>
<dbReference type="AlphaFoldDB" id="A0AAD0P5I8"/>
<reference evidence="10 11" key="1">
    <citation type="submission" date="2016-10" db="EMBL/GenBank/DDBJ databases">
        <title>Paenibacillus species isolates.</title>
        <authorList>
            <person name="Beno S.M."/>
        </authorList>
    </citation>
    <scope>NUCLEOTIDE SEQUENCE [LARGE SCALE GENOMIC DNA]</scope>
    <source>
        <strain evidence="10 11">FSL H7-0918</strain>
    </source>
</reference>
<feature type="transmembrane region" description="Helical" evidence="7">
    <location>
        <begin position="20"/>
        <end position="38"/>
    </location>
</feature>
<accession>A0AAD0P5I8</accession>
<feature type="transmembrane region" description="Helical" evidence="7">
    <location>
        <begin position="113"/>
        <end position="133"/>
    </location>
</feature>
<dbReference type="InterPro" id="IPR050901">
    <property type="entry name" value="BP-dep_ABC_trans_perm"/>
</dbReference>
<dbReference type="Pfam" id="PF00528">
    <property type="entry name" value="BPD_transp_1"/>
    <property type="match status" value="1"/>
</dbReference>
<keyword evidence="6 7" id="KW-0472">Membrane</keyword>
<dbReference type="InterPro" id="IPR035906">
    <property type="entry name" value="MetI-like_sf"/>
</dbReference>
<protein>
    <submittedName>
        <fullName evidence="9">ABC transporter</fullName>
    </submittedName>
</protein>
<feature type="transmembrane region" description="Helical" evidence="7">
    <location>
        <begin position="188"/>
        <end position="213"/>
    </location>
</feature>
<evidence type="ECO:0000256" key="6">
    <source>
        <dbReference type="ARBA" id="ARBA00023136"/>
    </source>
</evidence>
<feature type="transmembrane region" description="Helical" evidence="7">
    <location>
        <begin position="145"/>
        <end position="167"/>
    </location>
</feature>
<feature type="transmembrane region" description="Helical" evidence="7">
    <location>
        <begin position="248"/>
        <end position="268"/>
    </location>
</feature>
<dbReference type="EMBL" id="MPTO01000008">
    <property type="protein sequence ID" value="OME21306.1"/>
    <property type="molecule type" value="Genomic_DNA"/>
</dbReference>
<evidence type="ECO:0000256" key="2">
    <source>
        <dbReference type="ARBA" id="ARBA00022448"/>
    </source>
</evidence>
<dbReference type="PROSITE" id="PS50928">
    <property type="entry name" value="ABC_TM1"/>
    <property type="match status" value="1"/>
</dbReference>
<sequence length="284" mass="31746">MTSNQQSLLKMNIANWITRLFLIVATIVLLYPFVWNLLASFKSNTEFLTDPFSFPQALHFDNYVRAFQKSKMGSYFLNSIFLVVLSTAILVIFVVPMAYVLTRFKFWGSKLILNLYMACIFLQASYIMVPLFLQVNSFGMLDNRGMLSLIYAVLQFPFAIFVLSGFLRSVPRDYEEAAKIDGCGNTGVLVRIVAPLAKPGIVTVCMLAAMGFWNEYPLALVLIQSDSKKTLPVGLANLFEVQRYATDWSALFAALILVLIPTILLYVIGQKQLLQGISAGGIKG</sequence>
<dbReference type="InterPro" id="IPR000515">
    <property type="entry name" value="MetI-like"/>
</dbReference>
<gene>
    <name evidence="10" type="ORF">BSK47_10395</name>
    <name evidence="9" type="ORF">CD191_21735</name>
</gene>
<evidence type="ECO:0000256" key="3">
    <source>
        <dbReference type="ARBA" id="ARBA00022475"/>
    </source>
</evidence>
<keyword evidence="3" id="KW-1003">Cell membrane</keyword>
<feature type="domain" description="ABC transmembrane type-1" evidence="8">
    <location>
        <begin position="76"/>
        <end position="269"/>
    </location>
</feature>
<comment type="subcellular location">
    <subcellularLocation>
        <location evidence="1 7">Cell membrane</location>
        <topology evidence="1 7">Multi-pass membrane protein</topology>
    </subcellularLocation>
</comment>
<organism evidence="9 12">
    <name type="scientific">Paenibacillus odorifer</name>
    <dbReference type="NCBI Taxonomy" id="189426"/>
    <lineage>
        <taxon>Bacteria</taxon>
        <taxon>Bacillati</taxon>
        <taxon>Bacillota</taxon>
        <taxon>Bacilli</taxon>
        <taxon>Bacillales</taxon>
        <taxon>Paenibacillaceae</taxon>
        <taxon>Paenibacillus</taxon>
    </lineage>
</organism>
<keyword evidence="4 7" id="KW-0812">Transmembrane</keyword>
<evidence type="ECO:0000256" key="1">
    <source>
        <dbReference type="ARBA" id="ARBA00004651"/>
    </source>
</evidence>
<dbReference type="EMBL" id="CP021965">
    <property type="protein sequence ID" value="AWV35040.1"/>
    <property type="molecule type" value="Genomic_DNA"/>
</dbReference>
<dbReference type="Proteomes" id="UP000187323">
    <property type="component" value="Unassembled WGS sequence"/>
</dbReference>
<dbReference type="Proteomes" id="UP000249163">
    <property type="component" value="Chromosome"/>
</dbReference>
<dbReference type="GO" id="GO:0055085">
    <property type="term" value="P:transmembrane transport"/>
    <property type="evidence" value="ECO:0007669"/>
    <property type="project" value="InterPro"/>
</dbReference>
<evidence type="ECO:0000259" key="8">
    <source>
        <dbReference type="PROSITE" id="PS50928"/>
    </source>
</evidence>
<keyword evidence="5 7" id="KW-1133">Transmembrane helix</keyword>
<evidence type="ECO:0000256" key="5">
    <source>
        <dbReference type="ARBA" id="ARBA00022989"/>
    </source>
</evidence>
<dbReference type="PANTHER" id="PTHR32243">
    <property type="entry name" value="MALTOSE TRANSPORT SYSTEM PERMEASE-RELATED"/>
    <property type="match status" value="1"/>
</dbReference>
<comment type="similarity">
    <text evidence="7">Belongs to the binding-protein-dependent transport system permease family.</text>
</comment>
<name>A0AAD0P5I8_9BACL</name>
<feature type="transmembrane region" description="Helical" evidence="7">
    <location>
        <begin position="75"/>
        <end position="101"/>
    </location>
</feature>
<dbReference type="RefSeq" id="WP_076134560.1">
    <property type="nucleotide sequence ID" value="NZ_CP021965.1"/>
</dbReference>
<dbReference type="PANTHER" id="PTHR32243:SF24">
    <property type="entry name" value="DIACETYLCHITOBIOSE UPTAKE SYSTEM PERMEASE PROTEIN NGCG"/>
    <property type="match status" value="1"/>
</dbReference>
<evidence type="ECO:0000313" key="12">
    <source>
        <dbReference type="Proteomes" id="UP000249163"/>
    </source>
</evidence>
<dbReference type="SUPFAM" id="SSF161098">
    <property type="entry name" value="MetI-like"/>
    <property type="match status" value="1"/>
</dbReference>
<evidence type="ECO:0000313" key="11">
    <source>
        <dbReference type="Proteomes" id="UP000187323"/>
    </source>
</evidence>
<evidence type="ECO:0000256" key="7">
    <source>
        <dbReference type="RuleBase" id="RU363032"/>
    </source>
</evidence>